<evidence type="ECO:0000259" key="1">
    <source>
        <dbReference type="PROSITE" id="PS50991"/>
    </source>
</evidence>
<dbReference type="PROSITE" id="PS50991">
    <property type="entry name" value="PYR_CT"/>
    <property type="match status" value="1"/>
</dbReference>
<dbReference type="Proteomes" id="UP000199546">
    <property type="component" value="Unassembled WGS sequence"/>
</dbReference>
<dbReference type="AlphaFoldDB" id="A0A1I7BJC9"/>
<dbReference type="SUPFAM" id="SSF89000">
    <property type="entry name" value="post-HMGL domain-like"/>
    <property type="match status" value="1"/>
</dbReference>
<keyword evidence="3" id="KW-1185">Reference proteome</keyword>
<dbReference type="GO" id="GO:0006094">
    <property type="term" value="P:gluconeogenesis"/>
    <property type="evidence" value="ECO:0007669"/>
    <property type="project" value="TreeGrafter"/>
</dbReference>
<proteinExistence type="predicted"/>
<dbReference type="OrthoDB" id="9760256at2"/>
<dbReference type="InterPro" id="IPR000891">
    <property type="entry name" value="PYR_CT"/>
</dbReference>
<dbReference type="RefSeq" id="WP_093581452.1">
    <property type="nucleotide sequence ID" value="NZ_FPBA01000014.1"/>
</dbReference>
<dbReference type="Pfam" id="PF02436">
    <property type="entry name" value="PYC_OADA"/>
    <property type="match status" value="1"/>
</dbReference>
<evidence type="ECO:0000313" key="2">
    <source>
        <dbReference type="EMBL" id="SFT87257.1"/>
    </source>
</evidence>
<sequence length="485" mass="53395">MATIEFIDQSLRDGQQSLWGMRMRAGHILPVAEAIDRAGYRIVDLTGSSQFEVQVRYCRDNPWEGLDLVKAAMPNSTLRAGTRSNGVVGMGRTPDSIVELWVRTLAKHGIGSLWIFDCLFNLDQMRHIAGVANDAGMRVSPQVMFSHSPVHTDEYFERIVRDMAGWDGLDTIILGDEPGVLTAERARSWIPRMRDAAGTVPLEMHFHNTTGLGTVNYLTGAEEGVTIVHTAVSTLANGPSMPSTEATLDNMRRLGHDVAVDDSRLPEVAEHFRAVAAAEGYATGTPAEFRLAVYHQQLPGGMTGTLLNQLRTYGMEDRLTAVLEEVEVVRAEMGYPVMATPFSQLVGIQAMLNVVNEERYGVIPDENLVYLAGHLGPHPGEVDPNLLDRAFSSPRGKHIQENPPPQPSLAEVRREYGETLSDEELLLRYLMPGPDVDAMYAAGPIPQRIPTDVSPHTRWVRDLVASTTARSLEARSGDVSVTLRR</sequence>
<feature type="domain" description="Pyruvate carboxyltransferase" evidence="1">
    <location>
        <begin position="4"/>
        <end position="266"/>
    </location>
</feature>
<organism evidence="2 3">
    <name type="scientific">Geodermatophilus amargosae</name>
    <dbReference type="NCBI Taxonomy" id="1296565"/>
    <lineage>
        <taxon>Bacteria</taxon>
        <taxon>Bacillati</taxon>
        <taxon>Actinomycetota</taxon>
        <taxon>Actinomycetes</taxon>
        <taxon>Geodermatophilales</taxon>
        <taxon>Geodermatophilaceae</taxon>
        <taxon>Geodermatophilus</taxon>
    </lineage>
</organism>
<dbReference type="PANTHER" id="PTHR43778:SF2">
    <property type="entry name" value="PYRUVATE CARBOXYLASE, MITOCHONDRIAL"/>
    <property type="match status" value="1"/>
</dbReference>
<dbReference type="GO" id="GO:0005737">
    <property type="term" value="C:cytoplasm"/>
    <property type="evidence" value="ECO:0007669"/>
    <property type="project" value="TreeGrafter"/>
</dbReference>
<accession>A0A1I7BJC9</accession>
<protein>
    <submittedName>
        <fullName evidence="2">Oxaloacetate decarboxylase, alpha subunit</fullName>
    </submittedName>
</protein>
<dbReference type="InterPro" id="IPR003379">
    <property type="entry name" value="Carboxylase_cons_dom"/>
</dbReference>
<dbReference type="Gene3D" id="3.20.20.70">
    <property type="entry name" value="Aldolase class I"/>
    <property type="match status" value="1"/>
</dbReference>
<gene>
    <name evidence="2" type="ORF">SAMN05660657_03635</name>
</gene>
<dbReference type="GO" id="GO:0004736">
    <property type="term" value="F:pyruvate carboxylase activity"/>
    <property type="evidence" value="ECO:0007669"/>
    <property type="project" value="TreeGrafter"/>
</dbReference>
<dbReference type="InterPro" id="IPR055268">
    <property type="entry name" value="PCB-like"/>
</dbReference>
<dbReference type="SUPFAM" id="SSF51569">
    <property type="entry name" value="Aldolase"/>
    <property type="match status" value="1"/>
</dbReference>
<dbReference type="Pfam" id="PF00682">
    <property type="entry name" value="HMGL-like"/>
    <property type="match status" value="1"/>
</dbReference>
<dbReference type="InterPro" id="IPR013785">
    <property type="entry name" value="Aldolase_TIM"/>
</dbReference>
<reference evidence="3" key="1">
    <citation type="submission" date="2016-10" db="EMBL/GenBank/DDBJ databases">
        <authorList>
            <person name="Varghese N."/>
            <person name="Submissions S."/>
        </authorList>
    </citation>
    <scope>NUCLEOTIDE SEQUENCE [LARGE SCALE GENOMIC DNA]</scope>
    <source>
        <strain evidence="3">DSM 46136</strain>
    </source>
</reference>
<name>A0A1I7BJC9_9ACTN</name>
<evidence type="ECO:0000313" key="3">
    <source>
        <dbReference type="Proteomes" id="UP000199546"/>
    </source>
</evidence>
<dbReference type="EMBL" id="FPBA01000014">
    <property type="protein sequence ID" value="SFT87257.1"/>
    <property type="molecule type" value="Genomic_DNA"/>
</dbReference>
<dbReference type="PANTHER" id="PTHR43778">
    <property type="entry name" value="PYRUVATE CARBOXYLASE"/>
    <property type="match status" value="1"/>
</dbReference>
<dbReference type="STRING" id="1296565.SAMN05660657_03635"/>